<evidence type="ECO:0000313" key="3">
    <source>
        <dbReference type="Proteomes" id="UP000275719"/>
    </source>
</evidence>
<dbReference type="EMBL" id="RQVQ01000011">
    <property type="protein sequence ID" value="RRJ91330.1"/>
    <property type="molecule type" value="Genomic_DNA"/>
</dbReference>
<dbReference type="InterPro" id="IPR025334">
    <property type="entry name" value="DUF4240"/>
</dbReference>
<dbReference type="OrthoDB" id="6200718at2"/>
<reference evidence="2 3" key="1">
    <citation type="submission" date="2018-11" db="EMBL/GenBank/DDBJ databases">
        <title>Flavobacterium sp. nov., YIM 102701-2 draft genome.</title>
        <authorList>
            <person name="Li G."/>
            <person name="Jiang Y."/>
        </authorList>
    </citation>
    <scope>NUCLEOTIDE SEQUENCE [LARGE SCALE GENOMIC DNA]</scope>
    <source>
        <strain evidence="2 3">YIM 102701-2</strain>
    </source>
</reference>
<name>A0A3P3W8L9_9FLAO</name>
<sequence>MNINAKDYITEQQFWDIIERSNKGKNLVDILMPLTKQEIIGYVYWWNHFNIISYRQDLWAVAYVVLGGCSDDGFDYFRFWLVARGKDVYYAALENADSLCNHFLNLPSDEYPEAEVLDYAYIEVFNERFGKDSFYSDEECDFDYTRPEIVFKWEEDDEESIREVVPKTFDK</sequence>
<dbReference type="Pfam" id="PF14024">
    <property type="entry name" value="DUF4240"/>
    <property type="match status" value="1"/>
</dbReference>
<feature type="domain" description="DUF4240" evidence="1">
    <location>
        <begin position="10"/>
        <end position="126"/>
    </location>
</feature>
<accession>A0A3P3W8L9</accession>
<comment type="caution">
    <text evidence="2">The sequence shown here is derived from an EMBL/GenBank/DDBJ whole genome shotgun (WGS) entry which is preliminary data.</text>
</comment>
<dbReference type="Proteomes" id="UP000275719">
    <property type="component" value="Unassembled WGS sequence"/>
</dbReference>
<proteinExistence type="predicted"/>
<evidence type="ECO:0000259" key="1">
    <source>
        <dbReference type="Pfam" id="PF14024"/>
    </source>
</evidence>
<keyword evidence="3" id="KW-1185">Reference proteome</keyword>
<dbReference type="AlphaFoldDB" id="A0A3P3W8L9"/>
<evidence type="ECO:0000313" key="2">
    <source>
        <dbReference type="EMBL" id="RRJ91330.1"/>
    </source>
</evidence>
<organism evidence="2 3">
    <name type="scientific">Paenimyroides tangerinum</name>
    <dbReference type="NCBI Taxonomy" id="2488728"/>
    <lineage>
        <taxon>Bacteria</taxon>
        <taxon>Pseudomonadati</taxon>
        <taxon>Bacteroidota</taxon>
        <taxon>Flavobacteriia</taxon>
        <taxon>Flavobacteriales</taxon>
        <taxon>Flavobacteriaceae</taxon>
        <taxon>Paenimyroides</taxon>
    </lineage>
</organism>
<protein>
    <submittedName>
        <fullName evidence="2">DUF4240 domain-containing protein</fullName>
    </submittedName>
</protein>
<gene>
    <name evidence="2" type="ORF">EG240_06160</name>
</gene>